<dbReference type="AlphaFoldDB" id="A0A346Y3Z2"/>
<keyword evidence="5 12" id="KW-0812">Transmembrane</keyword>
<evidence type="ECO:0000256" key="8">
    <source>
        <dbReference type="ARBA" id="ARBA00022833"/>
    </source>
</evidence>
<feature type="domain" description="Peptidase M48" evidence="13">
    <location>
        <begin position="68"/>
        <end position="282"/>
    </location>
</feature>
<sequence length="290" mass="30503">MFKSVKTFVLLAGLSGLMLAVGSYFGGQSGLTIALVLALAMNVGSYWFSDKLAIRMARAEPADPTSYPWYHQMVGDLAARAGQPLPRLFVSPSPQPNAFATGRNPTHAAVCVNQGLIDILDREEMEGVLAHELSHVYNRDILIGSVAATLATAITFMARFGLFFGGGGRDREGGGLGGGILTIFLAPIAAMLIQFAVTRSRETQADTSGAELTGKPMALASALQKLEAGGKARARLGGTPAEASSAFQSLYISAPFGGLGSMGGLFRTHPKTEDRVANLRDIARRMGQLG</sequence>
<evidence type="ECO:0000259" key="13">
    <source>
        <dbReference type="Pfam" id="PF01435"/>
    </source>
</evidence>
<keyword evidence="8 12" id="KW-0862">Zinc</keyword>
<keyword evidence="15" id="KW-1185">Reference proteome</keyword>
<dbReference type="EMBL" id="CP031165">
    <property type="protein sequence ID" value="AXV09189.1"/>
    <property type="molecule type" value="Genomic_DNA"/>
</dbReference>
<dbReference type="InterPro" id="IPR022919">
    <property type="entry name" value="Pept_M48_protease_HtpX"/>
</dbReference>
<dbReference type="InterPro" id="IPR001915">
    <property type="entry name" value="Peptidase_M48"/>
</dbReference>
<comment type="cofactor">
    <cofactor evidence="12">
        <name>Zn(2+)</name>
        <dbReference type="ChEBI" id="CHEBI:29105"/>
    </cofactor>
    <text evidence="12">Binds 1 zinc ion per subunit.</text>
</comment>
<keyword evidence="4 12" id="KW-0645">Protease</keyword>
<dbReference type="Pfam" id="PF01435">
    <property type="entry name" value="Peptidase_M48"/>
    <property type="match status" value="1"/>
</dbReference>
<organism evidence="14 15">
    <name type="scientific">Euzebya pacifica</name>
    <dbReference type="NCBI Taxonomy" id="1608957"/>
    <lineage>
        <taxon>Bacteria</taxon>
        <taxon>Bacillati</taxon>
        <taxon>Actinomycetota</taxon>
        <taxon>Nitriliruptoria</taxon>
        <taxon>Euzebyales</taxon>
    </lineage>
</organism>
<feature type="transmembrane region" description="Helical" evidence="12">
    <location>
        <begin position="141"/>
        <end position="164"/>
    </location>
</feature>
<evidence type="ECO:0000256" key="3">
    <source>
        <dbReference type="ARBA" id="ARBA00022475"/>
    </source>
</evidence>
<feature type="transmembrane region" description="Helical" evidence="12">
    <location>
        <begin position="176"/>
        <end position="197"/>
    </location>
</feature>
<keyword evidence="9 12" id="KW-1133">Transmembrane helix</keyword>
<evidence type="ECO:0000313" key="15">
    <source>
        <dbReference type="Proteomes" id="UP000264006"/>
    </source>
</evidence>
<keyword evidence="6 12" id="KW-0479">Metal-binding</keyword>
<feature type="binding site" evidence="12">
    <location>
        <position position="131"/>
    </location>
    <ligand>
        <name>Zn(2+)</name>
        <dbReference type="ChEBI" id="CHEBI:29105"/>
        <note>catalytic</note>
    </ligand>
</feature>
<dbReference type="InterPro" id="IPR050083">
    <property type="entry name" value="HtpX_protease"/>
</dbReference>
<proteinExistence type="inferred from homology"/>
<keyword evidence="3 12" id="KW-1003">Cell membrane</keyword>
<name>A0A346Y3Z2_9ACTN</name>
<dbReference type="GO" id="GO:0008270">
    <property type="term" value="F:zinc ion binding"/>
    <property type="evidence" value="ECO:0007669"/>
    <property type="project" value="UniProtKB-UniRule"/>
</dbReference>
<dbReference type="PANTHER" id="PTHR43221:SF1">
    <property type="entry name" value="PROTEASE HTPX"/>
    <property type="match status" value="1"/>
</dbReference>
<evidence type="ECO:0000313" key="14">
    <source>
        <dbReference type="EMBL" id="AXV09189.1"/>
    </source>
</evidence>
<dbReference type="GO" id="GO:0005886">
    <property type="term" value="C:plasma membrane"/>
    <property type="evidence" value="ECO:0007669"/>
    <property type="project" value="UniProtKB-SubCell"/>
</dbReference>
<gene>
    <name evidence="12" type="primary">htpX</name>
    <name evidence="14" type="ORF">DVS28_a4528</name>
</gene>
<evidence type="ECO:0000256" key="6">
    <source>
        <dbReference type="ARBA" id="ARBA00022723"/>
    </source>
</evidence>
<reference evidence="14 15" key="1">
    <citation type="submission" date="2018-09" db="EMBL/GenBank/DDBJ databases">
        <title>Complete genome sequence of Euzebya sp. DY32-46 isolated from seawater of Pacific Ocean.</title>
        <authorList>
            <person name="Xu L."/>
            <person name="Wu Y.-H."/>
            <person name="Xu X.-W."/>
        </authorList>
    </citation>
    <scope>NUCLEOTIDE SEQUENCE [LARGE SCALE GENOMIC DNA]</scope>
    <source>
        <strain evidence="14 15">DY32-46</strain>
    </source>
</reference>
<dbReference type="GO" id="GO:0006508">
    <property type="term" value="P:proteolysis"/>
    <property type="evidence" value="ECO:0007669"/>
    <property type="project" value="UniProtKB-KW"/>
</dbReference>
<comment type="subcellular location">
    <subcellularLocation>
        <location evidence="1 12">Cell membrane</location>
        <topology evidence="1 12">Multi-pass membrane protein</topology>
    </subcellularLocation>
</comment>
<dbReference type="KEGG" id="euz:DVS28_a4528"/>
<comment type="similarity">
    <text evidence="2 12">Belongs to the peptidase M48B family.</text>
</comment>
<evidence type="ECO:0000256" key="9">
    <source>
        <dbReference type="ARBA" id="ARBA00022989"/>
    </source>
</evidence>
<dbReference type="HAMAP" id="MF_00188">
    <property type="entry name" value="Pept_M48_protease_HtpX"/>
    <property type="match status" value="1"/>
</dbReference>
<dbReference type="GO" id="GO:0004222">
    <property type="term" value="F:metalloendopeptidase activity"/>
    <property type="evidence" value="ECO:0007669"/>
    <property type="project" value="UniProtKB-UniRule"/>
</dbReference>
<feature type="binding site" evidence="12">
    <location>
        <position position="202"/>
    </location>
    <ligand>
        <name>Zn(2+)</name>
        <dbReference type="ChEBI" id="CHEBI:29105"/>
        <note>catalytic</note>
    </ligand>
</feature>
<dbReference type="EC" id="3.4.24.-" evidence="12"/>
<protein>
    <recommendedName>
        <fullName evidence="12">Protease HtpX homolog</fullName>
        <ecNumber evidence="12">3.4.24.-</ecNumber>
    </recommendedName>
</protein>
<evidence type="ECO:0000256" key="2">
    <source>
        <dbReference type="ARBA" id="ARBA00009779"/>
    </source>
</evidence>
<feature type="transmembrane region" description="Helical" evidence="12">
    <location>
        <begin position="7"/>
        <end position="25"/>
    </location>
</feature>
<evidence type="ECO:0000256" key="12">
    <source>
        <dbReference type="HAMAP-Rule" id="MF_00188"/>
    </source>
</evidence>
<accession>A0A346Y3Z2</accession>
<keyword evidence="10 12" id="KW-0482">Metalloprotease</keyword>
<evidence type="ECO:0000256" key="10">
    <source>
        <dbReference type="ARBA" id="ARBA00023049"/>
    </source>
</evidence>
<evidence type="ECO:0000256" key="11">
    <source>
        <dbReference type="ARBA" id="ARBA00023136"/>
    </source>
</evidence>
<evidence type="ECO:0000256" key="5">
    <source>
        <dbReference type="ARBA" id="ARBA00022692"/>
    </source>
</evidence>
<dbReference type="PANTHER" id="PTHR43221">
    <property type="entry name" value="PROTEASE HTPX"/>
    <property type="match status" value="1"/>
</dbReference>
<evidence type="ECO:0000256" key="7">
    <source>
        <dbReference type="ARBA" id="ARBA00022801"/>
    </source>
</evidence>
<dbReference type="CDD" id="cd07336">
    <property type="entry name" value="M48B_HtpX_like"/>
    <property type="match status" value="1"/>
</dbReference>
<dbReference type="Proteomes" id="UP000264006">
    <property type="component" value="Chromosome"/>
</dbReference>
<feature type="transmembrane region" description="Helical" evidence="12">
    <location>
        <begin position="31"/>
        <end position="48"/>
    </location>
</feature>
<feature type="binding site" evidence="12">
    <location>
        <position position="135"/>
    </location>
    <ligand>
        <name>Zn(2+)</name>
        <dbReference type="ChEBI" id="CHEBI:29105"/>
        <note>catalytic</note>
    </ligand>
</feature>
<dbReference type="Gene3D" id="3.30.2010.10">
    <property type="entry name" value="Metalloproteases ('zincins'), catalytic domain"/>
    <property type="match status" value="1"/>
</dbReference>
<keyword evidence="7 12" id="KW-0378">Hydrolase</keyword>
<evidence type="ECO:0000256" key="4">
    <source>
        <dbReference type="ARBA" id="ARBA00022670"/>
    </source>
</evidence>
<feature type="active site" evidence="12">
    <location>
        <position position="132"/>
    </location>
</feature>
<evidence type="ECO:0000256" key="1">
    <source>
        <dbReference type="ARBA" id="ARBA00004651"/>
    </source>
</evidence>
<keyword evidence="11 12" id="KW-0472">Membrane</keyword>